<dbReference type="SUPFAM" id="SSF53335">
    <property type="entry name" value="S-adenosyl-L-methionine-dependent methyltransferases"/>
    <property type="match status" value="1"/>
</dbReference>
<dbReference type="InterPro" id="IPR041698">
    <property type="entry name" value="Methyltransf_25"/>
</dbReference>
<dbReference type="Gene3D" id="2.20.25.110">
    <property type="entry name" value="S-adenosyl-L-methionine-dependent methyltransferases"/>
    <property type="match status" value="1"/>
</dbReference>
<dbReference type="AlphaFoldDB" id="A5INN1"/>
<dbReference type="EMBL" id="CP000702">
    <property type="protein sequence ID" value="ABQ47804.1"/>
    <property type="molecule type" value="Genomic_DNA"/>
</dbReference>
<dbReference type="STRING" id="390874.Tpet_1804"/>
<evidence type="ECO:0000259" key="3">
    <source>
        <dbReference type="Pfam" id="PF13649"/>
    </source>
</evidence>
<evidence type="ECO:0000313" key="5">
    <source>
        <dbReference type="Proteomes" id="UP000006558"/>
    </source>
</evidence>
<evidence type="ECO:0000313" key="4">
    <source>
        <dbReference type="EMBL" id="ABQ47804.1"/>
    </source>
</evidence>
<organism evidence="4 5">
    <name type="scientific">Thermotoga petrophila (strain ATCC BAA-488 / DSM 13995 / JCM 10881 / RKU-1)</name>
    <dbReference type="NCBI Taxonomy" id="390874"/>
    <lineage>
        <taxon>Bacteria</taxon>
        <taxon>Thermotogati</taxon>
        <taxon>Thermotogota</taxon>
        <taxon>Thermotogae</taxon>
        <taxon>Thermotogales</taxon>
        <taxon>Thermotogaceae</taxon>
        <taxon>Thermotoga</taxon>
    </lineage>
</organism>
<dbReference type="eggNOG" id="COG2227">
    <property type="taxonomic scope" value="Bacteria"/>
</dbReference>
<dbReference type="InterPro" id="IPR029063">
    <property type="entry name" value="SAM-dependent_MTases_sf"/>
</dbReference>
<dbReference type="PANTHER" id="PTHR43861">
    <property type="entry name" value="TRANS-ACONITATE 2-METHYLTRANSFERASE-RELATED"/>
    <property type="match status" value="1"/>
</dbReference>
<evidence type="ECO:0000256" key="2">
    <source>
        <dbReference type="ARBA" id="ARBA00022679"/>
    </source>
</evidence>
<dbReference type="GO" id="GO:0032259">
    <property type="term" value="P:methylation"/>
    <property type="evidence" value="ECO:0007669"/>
    <property type="project" value="UniProtKB-KW"/>
</dbReference>
<dbReference type="Proteomes" id="UP000006558">
    <property type="component" value="Chromosome"/>
</dbReference>
<keyword evidence="1 4" id="KW-0489">Methyltransferase</keyword>
<dbReference type="PANTHER" id="PTHR43861:SF1">
    <property type="entry name" value="TRANS-ACONITATE 2-METHYLTRANSFERASE"/>
    <property type="match status" value="1"/>
</dbReference>
<reference evidence="5" key="1">
    <citation type="submission" date="2007-05" db="EMBL/GenBank/DDBJ databases">
        <title>Complete sequence of Thermotoga petrophila RKU-1.</title>
        <authorList>
            <consortium name="US DOE Joint Genome Institute"/>
            <person name="Copeland A."/>
            <person name="Lucas S."/>
            <person name="Lapidus A."/>
            <person name="Barry K."/>
            <person name="Glavina del Rio T."/>
            <person name="Dalin E."/>
            <person name="Tice H."/>
            <person name="Pitluck S."/>
            <person name="Sims D."/>
            <person name="Brettin T."/>
            <person name="Bruce D."/>
            <person name="Detter J.C."/>
            <person name="Han C."/>
            <person name="Tapia R."/>
            <person name="Schmutz J."/>
            <person name="Larimer F."/>
            <person name="Land M."/>
            <person name="Hauser L."/>
            <person name="Kyrpides N."/>
            <person name="Mikhailova N."/>
            <person name="Nelson K."/>
            <person name="Gogarten J.P."/>
            <person name="Noll K."/>
            <person name="Richardson P."/>
        </authorList>
    </citation>
    <scope>NUCLEOTIDE SEQUENCE [LARGE SCALE GENOMIC DNA]</scope>
    <source>
        <strain evidence="5">ATCC BAA-488 / DSM 13995 / JCM 10881 / RKU-1</strain>
    </source>
</reference>
<dbReference type="GO" id="GO:0008168">
    <property type="term" value="F:methyltransferase activity"/>
    <property type="evidence" value="ECO:0007669"/>
    <property type="project" value="UniProtKB-KW"/>
</dbReference>
<dbReference type="CDD" id="cd02440">
    <property type="entry name" value="AdoMet_MTases"/>
    <property type="match status" value="1"/>
</dbReference>
<dbReference type="HOGENOM" id="CLU_069129_5_0_0"/>
<gene>
    <name evidence="4" type="ordered locus">Tpet_1804</name>
</gene>
<reference evidence="4 5" key="2">
    <citation type="journal article" date="2009" name="Proc. Natl. Acad. Sci. U.S.A.">
        <title>On the chimeric nature, thermophilic origin, and phylogenetic placement of the Thermotogales.</title>
        <authorList>
            <person name="Zhaxybayeva O."/>
            <person name="Swithers K.S."/>
            <person name="Lapierre P."/>
            <person name="Fournier G.P."/>
            <person name="Bickhart D.M."/>
            <person name="DeBoy R.T."/>
            <person name="Nelson K.E."/>
            <person name="Nesbo C.L."/>
            <person name="Doolittle W.F."/>
            <person name="Gogarten J.P."/>
            <person name="Noll K.M."/>
        </authorList>
    </citation>
    <scope>NUCLEOTIDE SEQUENCE [LARGE SCALE GENOMIC DNA]</scope>
    <source>
        <strain evidence="5">ATCC BAA-488 / DSM 13995 / JCM 10881 / RKU-1</strain>
    </source>
</reference>
<feature type="domain" description="Methyltransferase" evidence="3">
    <location>
        <begin position="54"/>
        <end position="149"/>
    </location>
</feature>
<keyword evidence="2 4" id="KW-0808">Transferase</keyword>
<protein>
    <submittedName>
        <fullName evidence="4">Methyltransferase type 12</fullName>
    </submittedName>
</protein>
<dbReference type="KEGG" id="tpt:Tpet_1804"/>
<evidence type="ECO:0000256" key="1">
    <source>
        <dbReference type="ARBA" id="ARBA00022603"/>
    </source>
</evidence>
<sequence length="266" mass="30953">MKICYDFTETQEVGIIYKRFARVFHEGPYTSFSRRIAKNFTKILENFHVRGKKVLDVACGEGTFAVEIAKQGFEVVGIDLSPEMLEFARKRAKEESVPVVFLKKDMRELDFHEEFDIVTCWFDSLNYLLDYSDLKKTFEKVHEALKAGGALLFDMNTVYGLLMANQEGPVYIQQDGKDIFEVQTIEFELEESIATFYVTVFERKQGNLWERFDEIHRERGYRVKEIAYALSDAGFVFSFYEDLLSKSPLTSYSRRLWCVARKVSAG</sequence>
<dbReference type="Pfam" id="PF13649">
    <property type="entry name" value="Methyltransf_25"/>
    <property type="match status" value="1"/>
</dbReference>
<accession>A5INN1</accession>
<name>A5INN1_THEP1</name>
<proteinExistence type="predicted"/>
<dbReference type="Gene3D" id="3.40.50.150">
    <property type="entry name" value="Vaccinia Virus protein VP39"/>
    <property type="match status" value="1"/>
</dbReference>